<dbReference type="AlphaFoldDB" id="A0A4T0UXS1"/>
<evidence type="ECO:0000256" key="1">
    <source>
        <dbReference type="SAM" id="MobiDB-lite"/>
    </source>
</evidence>
<gene>
    <name evidence="2" type="ORF">E5K04_06465</name>
</gene>
<organism evidence="2 3">
    <name type="scientific">Crenobacter intestini</name>
    <dbReference type="NCBI Taxonomy" id="2563443"/>
    <lineage>
        <taxon>Bacteria</taxon>
        <taxon>Pseudomonadati</taxon>
        <taxon>Pseudomonadota</taxon>
        <taxon>Betaproteobacteria</taxon>
        <taxon>Neisseriales</taxon>
        <taxon>Neisseriaceae</taxon>
        <taxon>Crenobacter</taxon>
    </lineage>
</organism>
<protein>
    <recommendedName>
        <fullName evidence="4">Lipoprotein</fullName>
    </recommendedName>
</protein>
<keyword evidence="3" id="KW-1185">Reference proteome</keyword>
<sequence>MRVFLLALPLVAGCNWIGNVTGLNDDANKAIGAACRQTGRSLEECFLRNPDAGQASIYAGWREMNEYMVRNKLDTMAPPADKAGKTVSGVKPIVAKPPATVQMAPPAQPPGPRALTTEEADKQAANDPQVKAVLSAMRARAGNEQKGAATEADQERLLEVIKEVQRQSPS</sequence>
<feature type="region of interest" description="Disordered" evidence="1">
    <location>
        <begin position="96"/>
        <end position="129"/>
    </location>
</feature>
<dbReference type="EMBL" id="STGJ01000006">
    <property type="protein sequence ID" value="TIC83661.1"/>
    <property type="molecule type" value="Genomic_DNA"/>
</dbReference>
<comment type="caution">
    <text evidence="2">The sequence shown here is derived from an EMBL/GenBank/DDBJ whole genome shotgun (WGS) entry which is preliminary data.</text>
</comment>
<dbReference type="Proteomes" id="UP000308891">
    <property type="component" value="Unassembled WGS sequence"/>
</dbReference>
<reference evidence="2 3" key="1">
    <citation type="submission" date="2019-04" db="EMBL/GenBank/DDBJ databases">
        <title>Crenobacter sp. nov.</title>
        <authorList>
            <person name="Shi S."/>
        </authorList>
    </citation>
    <scope>NUCLEOTIDE SEQUENCE [LARGE SCALE GENOMIC DNA]</scope>
    <source>
        <strain evidence="2 3">GY 70310</strain>
    </source>
</reference>
<evidence type="ECO:0000313" key="3">
    <source>
        <dbReference type="Proteomes" id="UP000308891"/>
    </source>
</evidence>
<evidence type="ECO:0008006" key="4">
    <source>
        <dbReference type="Google" id="ProtNLM"/>
    </source>
</evidence>
<proteinExistence type="predicted"/>
<dbReference type="RefSeq" id="WP_136552160.1">
    <property type="nucleotide sequence ID" value="NZ_STGJ01000006.1"/>
</dbReference>
<name>A0A4T0UXS1_9NEIS</name>
<dbReference type="OrthoDB" id="8527508at2"/>
<evidence type="ECO:0000313" key="2">
    <source>
        <dbReference type="EMBL" id="TIC83661.1"/>
    </source>
</evidence>
<accession>A0A4T0UXS1</accession>